<protein>
    <submittedName>
        <fullName evidence="3">Uncharacterized protein</fullName>
    </submittedName>
</protein>
<keyword evidence="2" id="KW-0472">Membrane</keyword>
<dbReference type="RefSeq" id="WP_344491924.1">
    <property type="nucleotide sequence ID" value="NZ_BAAAQF010000027.1"/>
</dbReference>
<organism evidence="3 4">
    <name type="scientific">Glycomyces endophyticus</name>
    <dbReference type="NCBI Taxonomy" id="480996"/>
    <lineage>
        <taxon>Bacteria</taxon>
        <taxon>Bacillati</taxon>
        <taxon>Actinomycetota</taxon>
        <taxon>Actinomycetes</taxon>
        <taxon>Glycomycetales</taxon>
        <taxon>Glycomycetaceae</taxon>
        <taxon>Glycomyces</taxon>
    </lineage>
</organism>
<evidence type="ECO:0000256" key="2">
    <source>
        <dbReference type="SAM" id="Phobius"/>
    </source>
</evidence>
<reference evidence="4" key="1">
    <citation type="journal article" date="2019" name="Int. J. Syst. Evol. Microbiol.">
        <title>The Global Catalogue of Microorganisms (GCM) 10K type strain sequencing project: providing services to taxonomists for standard genome sequencing and annotation.</title>
        <authorList>
            <consortium name="The Broad Institute Genomics Platform"/>
            <consortium name="The Broad Institute Genome Sequencing Center for Infectious Disease"/>
            <person name="Wu L."/>
            <person name="Ma J."/>
        </authorList>
    </citation>
    <scope>NUCLEOTIDE SEQUENCE [LARGE SCALE GENOMIC DNA]</scope>
    <source>
        <strain evidence="4">JCM 16001</strain>
    </source>
</reference>
<keyword evidence="2" id="KW-0812">Transmembrane</keyword>
<keyword evidence="2" id="KW-1133">Transmembrane helix</keyword>
<dbReference type="EMBL" id="BAAAQF010000027">
    <property type="protein sequence ID" value="GAA1693329.1"/>
    <property type="molecule type" value="Genomic_DNA"/>
</dbReference>
<feature type="transmembrane region" description="Helical" evidence="2">
    <location>
        <begin position="51"/>
        <end position="69"/>
    </location>
</feature>
<feature type="transmembrane region" description="Helical" evidence="2">
    <location>
        <begin position="149"/>
        <end position="165"/>
    </location>
</feature>
<evidence type="ECO:0000256" key="1">
    <source>
        <dbReference type="SAM" id="MobiDB-lite"/>
    </source>
</evidence>
<feature type="transmembrane region" description="Helical" evidence="2">
    <location>
        <begin position="335"/>
        <end position="357"/>
    </location>
</feature>
<feature type="transmembrane region" description="Helical" evidence="2">
    <location>
        <begin position="276"/>
        <end position="298"/>
    </location>
</feature>
<feature type="transmembrane region" description="Helical" evidence="2">
    <location>
        <begin position="89"/>
        <end position="112"/>
    </location>
</feature>
<feature type="transmembrane region" description="Helical" evidence="2">
    <location>
        <begin position="124"/>
        <end position="143"/>
    </location>
</feature>
<accession>A0ABP4TTM1</accession>
<proteinExistence type="predicted"/>
<feature type="transmembrane region" description="Helical" evidence="2">
    <location>
        <begin position="310"/>
        <end position="329"/>
    </location>
</feature>
<comment type="caution">
    <text evidence="3">The sequence shown here is derived from an EMBL/GenBank/DDBJ whole genome shotgun (WGS) entry which is preliminary data.</text>
</comment>
<feature type="transmembrane region" description="Helical" evidence="2">
    <location>
        <begin position="246"/>
        <end position="264"/>
    </location>
</feature>
<dbReference type="Proteomes" id="UP001499851">
    <property type="component" value="Unassembled WGS sequence"/>
</dbReference>
<feature type="region of interest" description="Disordered" evidence="1">
    <location>
        <begin position="1"/>
        <end position="32"/>
    </location>
</feature>
<evidence type="ECO:0000313" key="4">
    <source>
        <dbReference type="Proteomes" id="UP001499851"/>
    </source>
</evidence>
<name>A0ABP4TTM1_9ACTN</name>
<feature type="compositionally biased region" description="Basic and acidic residues" evidence="1">
    <location>
        <begin position="1"/>
        <end position="10"/>
    </location>
</feature>
<keyword evidence="4" id="KW-1185">Reference proteome</keyword>
<gene>
    <name evidence="3" type="ORF">GCM10009830_46440</name>
</gene>
<evidence type="ECO:0000313" key="3">
    <source>
        <dbReference type="EMBL" id="GAA1693329.1"/>
    </source>
</evidence>
<sequence length="379" mass="41299">MDKEPPEPARTDPPITVESAAPEPTESDPRTAACPHRLRWTDLAGFARYSIIRRTASAAAALAVAIGALTKGLEGLDGIRAGADADSLFLAATTALLIPTALALAVGPIEYLRTLRRPHRPSRTAHVLHATGLILLASAVFTAIEDRELLIFALVPGFLVMQELARLRAALTDRATCATDPALPIKLRAYRKDAPAWPTTDEERRHHLGPRIVQGEFDSWECPHWAPLSALRPWAKAESVLVLNSLYLYALGAIATGTAVAYNLDRFPIDLPHGSIATLVVGVLLAYLNYIAYQTAFLATHMHRLSVSRYLLPFATFALTGALAAWAAAALDRPYLWAVVPLALFNIYGIVSDLVLYKPITHCRSRPELHPRVLSRLKA</sequence>